<dbReference type="Proteomes" id="UP000464378">
    <property type="component" value="Chromosome"/>
</dbReference>
<dbReference type="AlphaFoldDB" id="A0A6C2YLE9"/>
<accession>A0A6C2YLE9</accession>
<dbReference type="Gene3D" id="3.40.50.2000">
    <property type="entry name" value="Glycogen Phosphorylase B"/>
    <property type="match status" value="2"/>
</dbReference>
<keyword evidence="2" id="KW-1185">Reference proteome</keyword>
<dbReference type="EMBL" id="LR593887">
    <property type="protein sequence ID" value="VTS00699.1"/>
    <property type="molecule type" value="Genomic_DNA"/>
</dbReference>
<evidence type="ECO:0000313" key="1">
    <source>
        <dbReference type="EMBL" id="VIP02204.1"/>
    </source>
</evidence>
<reference evidence="1" key="1">
    <citation type="submission" date="2019-04" db="EMBL/GenBank/DDBJ databases">
        <authorList>
            <consortium name="Science for Life Laboratories"/>
        </authorList>
    </citation>
    <scope>NUCLEOTIDE SEQUENCE</scope>
    <source>
        <strain evidence="1">MBLW1</strain>
    </source>
</reference>
<name>A0A6C2YLE9_9BACT</name>
<protein>
    <recommendedName>
        <fullName evidence="3">Glycosyl transferase family 1 domain-containing protein</fullName>
    </recommendedName>
</protein>
<dbReference type="InParanoid" id="A0A6C2YLE9"/>
<sequence length="325" mass="36027">MQVPLPSSDVERTLIVLRPAPTRVAALTAAGYSVIGLNIAANDRPGTLRQLRQVLIRERFAAIHVFGRTAAEILAIARLGIAIPIAITESADEAPHAKLLARQWHRLCVRRMRPLNLNWGLPDELPTPTASADNRSIVVVGTMDSFPEWEWQVRAFNSLRFAEPNGSIQWIGTGKIRTRLQTYYRQVMQFDAPCEWLSDRPDLPERMANARLVWVMDRRSRATALGILAAKIGVPVLATLGSDLCRRLPMFPDDRLIPWGGVAELARASRRIFQTDPSTDSESFRLAESVRAEFPWQALAESLSTGYHQLATADLSAASSASTSL</sequence>
<proteinExistence type="predicted"/>
<evidence type="ECO:0008006" key="3">
    <source>
        <dbReference type="Google" id="ProtNLM"/>
    </source>
</evidence>
<dbReference type="KEGG" id="tim:GMBLW1_17560"/>
<organism evidence="1">
    <name type="scientific">Tuwongella immobilis</name>
    <dbReference type="NCBI Taxonomy" id="692036"/>
    <lineage>
        <taxon>Bacteria</taxon>
        <taxon>Pseudomonadati</taxon>
        <taxon>Planctomycetota</taxon>
        <taxon>Planctomycetia</taxon>
        <taxon>Gemmatales</taxon>
        <taxon>Gemmataceae</taxon>
        <taxon>Tuwongella</taxon>
    </lineage>
</organism>
<dbReference type="EMBL" id="LR586016">
    <property type="protein sequence ID" value="VIP02204.1"/>
    <property type="molecule type" value="Genomic_DNA"/>
</dbReference>
<evidence type="ECO:0000313" key="2">
    <source>
        <dbReference type="Proteomes" id="UP000464378"/>
    </source>
</evidence>
<gene>
    <name evidence="1" type="ORF">GMBLW1_17560</name>
</gene>
<dbReference type="SUPFAM" id="SSF53756">
    <property type="entry name" value="UDP-Glycosyltransferase/glycogen phosphorylase"/>
    <property type="match status" value="1"/>
</dbReference>